<evidence type="ECO:0000256" key="1">
    <source>
        <dbReference type="ARBA" id="ARBA00022679"/>
    </source>
</evidence>
<evidence type="ECO:0000259" key="8">
    <source>
        <dbReference type="PROSITE" id="PS50089"/>
    </source>
</evidence>
<sequence>MASVYTNNNSEESINYEPRWYPPIGFFLFIKRELMEKIHYIEQIFVIKYFTAYSFSCQLCFFTLCRPHLGNQYVEDLRKYKMFVESISSILLYSILGYFVFKVRDIWRGSRRRTVAMTARSFINHLKAFCKIILEWAKAAILVLYLREEGLEFEQNLLYCLVTFTYFLCTENVFLKIFPEIIEALQIDKLDNLEHLYVPLFMNFLAIVAGFTIDFYSFIVKSASTSFILLSLYFMVYLRLKDVYYNYWEILLVERETYSSCQVASEKQIEDWDDICAICLNRMSKARITPCNHLFHPHCLKLCLRRSFNCPLCKYCILIKE</sequence>
<evidence type="ECO:0000313" key="9">
    <source>
        <dbReference type="EMBL" id="CAG9764832.1"/>
    </source>
</evidence>
<dbReference type="GO" id="GO:0061630">
    <property type="term" value="F:ubiquitin protein ligase activity"/>
    <property type="evidence" value="ECO:0007669"/>
    <property type="project" value="TreeGrafter"/>
</dbReference>
<keyword evidence="7" id="KW-0472">Membrane</keyword>
<keyword evidence="7" id="KW-1133">Transmembrane helix</keyword>
<dbReference type="GO" id="GO:0005829">
    <property type="term" value="C:cytosol"/>
    <property type="evidence" value="ECO:0007669"/>
    <property type="project" value="TreeGrafter"/>
</dbReference>
<name>A0A9N9QH74_9CUCU</name>
<dbReference type="Pfam" id="PF13639">
    <property type="entry name" value="zf-RING_2"/>
    <property type="match status" value="1"/>
</dbReference>
<organism evidence="9 10">
    <name type="scientific">Ceutorhynchus assimilis</name>
    <name type="common">cabbage seed weevil</name>
    <dbReference type="NCBI Taxonomy" id="467358"/>
    <lineage>
        <taxon>Eukaryota</taxon>
        <taxon>Metazoa</taxon>
        <taxon>Ecdysozoa</taxon>
        <taxon>Arthropoda</taxon>
        <taxon>Hexapoda</taxon>
        <taxon>Insecta</taxon>
        <taxon>Pterygota</taxon>
        <taxon>Neoptera</taxon>
        <taxon>Endopterygota</taxon>
        <taxon>Coleoptera</taxon>
        <taxon>Polyphaga</taxon>
        <taxon>Cucujiformia</taxon>
        <taxon>Curculionidae</taxon>
        <taxon>Ceutorhynchinae</taxon>
        <taxon>Ceutorhynchus</taxon>
    </lineage>
</organism>
<dbReference type="InterPro" id="IPR001841">
    <property type="entry name" value="Znf_RING"/>
</dbReference>
<feature type="transmembrane region" description="Helical" evidence="7">
    <location>
        <begin position="196"/>
        <end position="213"/>
    </location>
</feature>
<dbReference type="PANTHER" id="PTHR15067:SF4">
    <property type="entry name" value="E3 UBIQUITIN-PROTEIN LIGASE RNF8"/>
    <property type="match status" value="1"/>
</dbReference>
<evidence type="ECO:0000256" key="3">
    <source>
        <dbReference type="ARBA" id="ARBA00022771"/>
    </source>
</evidence>
<dbReference type="AlphaFoldDB" id="A0A9N9QH74"/>
<dbReference type="SMART" id="SM00184">
    <property type="entry name" value="RING"/>
    <property type="match status" value="1"/>
</dbReference>
<dbReference type="Proteomes" id="UP001152799">
    <property type="component" value="Chromosome 2"/>
</dbReference>
<proteinExistence type="predicted"/>
<dbReference type="InterPro" id="IPR013083">
    <property type="entry name" value="Znf_RING/FYVE/PHD"/>
</dbReference>
<keyword evidence="2" id="KW-0479">Metal-binding</keyword>
<keyword evidence="5" id="KW-0862">Zinc</keyword>
<keyword evidence="7" id="KW-0812">Transmembrane</keyword>
<dbReference type="PROSITE" id="PS50089">
    <property type="entry name" value="ZF_RING_2"/>
    <property type="match status" value="1"/>
</dbReference>
<dbReference type="GO" id="GO:0008270">
    <property type="term" value="F:zinc ion binding"/>
    <property type="evidence" value="ECO:0007669"/>
    <property type="project" value="UniProtKB-KW"/>
</dbReference>
<evidence type="ECO:0000313" key="10">
    <source>
        <dbReference type="Proteomes" id="UP001152799"/>
    </source>
</evidence>
<evidence type="ECO:0000256" key="6">
    <source>
        <dbReference type="PROSITE-ProRule" id="PRU00175"/>
    </source>
</evidence>
<keyword evidence="3 6" id="KW-0863">Zinc-finger</keyword>
<dbReference type="EMBL" id="OU892278">
    <property type="protein sequence ID" value="CAG9764832.1"/>
    <property type="molecule type" value="Genomic_DNA"/>
</dbReference>
<dbReference type="GO" id="GO:0000151">
    <property type="term" value="C:ubiquitin ligase complex"/>
    <property type="evidence" value="ECO:0007669"/>
    <property type="project" value="TreeGrafter"/>
</dbReference>
<feature type="transmembrane region" description="Helical" evidence="7">
    <location>
        <begin position="156"/>
        <end position="175"/>
    </location>
</feature>
<keyword evidence="1" id="KW-0808">Transferase</keyword>
<dbReference type="GO" id="GO:0016567">
    <property type="term" value="P:protein ubiquitination"/>
    <property type="evidence" value="ECO:0007669"/>
    <property type="project" value="TreeGrafter"/>
</dbReference>
<evidence type="ECO:0000256" key="5">
    <source>
        <dbReference type="ARBA" id="ARBA00022833"/>
    </source>
</evidence>
<dbReference type="PANTHER" id="PTHR15067">
    <property type="entry name" value="E3 UBIQUITIN-PROTEIN LIGASE RNF8"/>
    <property type="match status" value="1"/>
</dbReference>
<feature type="transmembrane region" description="Helical" evidence="7">
    <location>
        <begin position="219"/>
        <end position="238"/>
    </location>
</feature>
<feature type="transmembrane region" description="Helical" evidence="7">
    <location>
        <begin position="122"/>
        <end position="144"/>
    </location>
</feature>
<dbReference type="SUPFAM" id="SSF57850">
    <property type="entry name" value="RING/U-box"/>
    <property type="match status" value="1"/>
</dbReference>
<dbReference type="OrthoDB" id="4752984at2759"/>
<dbReference type="GO" id="GO:0006511">
    <property type="term" value="P:ubiquitin-dependent protein catabolic process"/>
    <property type="evidence" value="ECO:0007669"/>
    <property type="project" value="TreeGrafter"/>
</dbReference>
<evidence type="ECO:0000256" key="2">
    <source>
        <dbReference type="ARBA" id="ARBA00022723"/>
    </source>
</evidence>
<evidence type="ECO:0000256" key="7">
    <source>
        <dbReference type="SAM" id="Phobius"/>
    </source>
</evidence>
<protein>
    <recommendedName>
        <fullName evidence="8">RING-type domain-containing protein</fullName>
    </recommendedName>
</protein>
<dbReference type="Gene3D" id="3.30.40.10">
    <property type="entry name" value="Zinc/RING finger domain, C3HC4 (zinc finger)"/>
    <property type="match status" value="1"/>
</dbReference>
<keyword evidence="10" id="KW-1185">Reference proteome</keyword>
<feature type="transmembrane region" description="Helical" evidence="7">
    <location>
        <begin position="82"/>
        <end position="101"/>
    </location>
</feature>
<evidence type="ECO:0000256" key="4">
    <source>
        <dbReference type="ARBA" id="ARBA00022786"/>
    </source>
</evidence>
<reference evidence="9" key="1">
    <citation type="submission" date="2022-01" db="EMBL/GenBank/DDBJ databases">
        <authorList>
            <person name="King R."/>
        </authorList>
    </citation>
    <scope>NUCLEOTIDE SEQUENCE</scope>
</reference>
<accession>A0A9N9QH74</accession>
<keyword evidence="4" id="KW-0833">Ubl conjugation pathway</keyword>
<gene>
    <name evidence="9" type="ORF">CEUTPL_LOCUS5457</name>
</gene>
<feature type="domain" description="RING-type" evidence="8">
    <location>
        <begin position="276"/>
        <end position="314"/>
    </location>
</feature>